<dbReference type="RefSeq" id="WP_104829866.1">
    <property type="nucleotide sequence ID" value="NZ_PJCH01000005.1"/>
</dbReference>
<reference evidence="3 4" key="1">
    <citation type="submission" date="2017-12" db="EMBL/GenBank/DDBJ databases">
        <authorList>
            <person name="Hurst M.R.H."/>
        </authorList>
    </citation>
    <scope>NUCLEOTIDE SEQUENCE [LARGE SCALE GENOMIC DNA]</scope>
    <source>
        <strain evidence="3 4">SY-3-19</strain>
    </source>
</reference>
<evidence type="ECO:0000256" key="1">
    <source>
        <dbReference type="SAM" id="SignalP"/>
    </source>
</evidence>
<comment type="caution">
    <text evidence="3">The sequence shown here is derived from an EMBL/GenBank/DDBJ whole genome shotgun (WGS) entry which is preliminary data.</text>
</comment>
<protein>
    <submittedName>
        <fullName evidence="3">PEP-CTERM sorting domain-containing protein</fullName>
    </submittedName>
</protein>
<proteinExistence type="predicted"/>
<name>A0A2S7K804_9PROT</name>
<evidence type="ECO:0000259" key="2">
    <source>
        <dbReference type="Pfam" id="PF07589"/>
    </source>
</evidence>
<dbReference type="OrthoDB" id="280680at2"/>
<dbReference type="InterPro" id="IPR013424">
    <property type="entry name" value="Ice-binding_C"/>
</dbReference>
<dbReference type="AlphaFoldDB" id="A0A2S7K804"/>
<keyword evidence="4" id="KW-1185">Reference proteome</keyword>
<evidence type="ECO:0000313" key="3">
    <source>
        <dbReference type="EMBL" id="PQA88623.1"/>
    </source>
</evidence>
<dbReference type="Proteomes" id="UP000239504">
    <property type="component" value="Unassembled WGS sequence"/>
</dbReference>
<feature type="chain" id="PRO_5015660107" evidence="1">
    <location>
        <begin position="23"/>
        <end position="236"/>
    </location>
</feature>
<feature type="domain" description="Ice-binding protein C-terminal" evidence="2">
    <location>
        <begin position="209"/>
        <end position="232"/>
    </location>
</feature>
<feature type="signal peptide" evidence="1">
    <location>
        <begin position="1"/>
        <end position="22"/>
    </location>
</feature>
<dbReference type="Pfam" id="PF07589">
    <property type="entry name" value="PEP-CTERM"/>
    <property type="match status" value="1"/>
</dbReference>
<accession>A0A2S7K804</accession>
<dbReference type="EMBL" id="PJCH01000005">
    <property type="protein sequence ID" value="PQA88623.1"/>
    <property type="molecule type" value="Genomic_DNA"/>
</dbReference>
<organism evidence="3 4">
    <name type="scientific">Hyphococcus luteus</name>
    <dbReference type="NCBI Taxonomy" id="2058213"/>
    <lineage>
        <taxon>Bacteria</taxon>
        <taxon>Pseudomonadati</taxon>
        <taxon>Pseudomonadota</taxon>
        <taxon>Alphaproteobacteria</taxon>
        <taxon>Parvularculales</taxon>
        <taxon>Parvularculaceae</taxon>
        <taxon>Hyphococcus</taxon>
    </lineage>
</organism>
<keyword evidence="1" id="KW-0732">Signal</keyword>
<sequence>MKLKTFAVGLVAAVFSHGAAQAAPVSFTKLTGVTGDPGAAQTAVFKADLSTAGLASFSALSISDSGVIGGSSPGEFSGFDLDAVIISATNCASAACVAALTSDVVFNYAASIFTPGTQLAPTDPKLYGTDGTGSNVDNATATLGSFDGYSSTITPDGFLSLGVNGSIGFNFMSAIAAASPLYLYIGEVGDNGELAEGGIQIFEDPISEVPLPAALPLFLMGAGALGFHGRRKRKTA</sequence>
<evidence type="ECO:0000313" key="4">
    <source>
        <dbReference type="Proteomes" id="UP000239504"/>
    </source>
</evidence>
<gene>
    <name evidence="3" type="ORF">CW354_10100</name>
</gene>